<dbReference type="InterPro" id="IPR028055">
    <property type="entry name" value="YidC/Oxa/ALB_C"/>
</dbReference>
<sequence>MKFKKKNLLPLGLLTIMPLFLSSCGRNNNPNHPQGLIWHYLGHPMANFMKWTIPFVGNYGWSIIILTIIVRLVLLPLMVKQFKDSTIQQEKMNMLKPQINKIQEQLKNAKTPEEQTMISQTMMKLYKDNGISMTGGMGCLPLIIQIPIFTALYSAIYYTPKLSTTFLGINLSKPNIVLAILAFLSYLLQGYLSMIGLPEEQKKVMKPMLLMSPLMTLFITFSSPAGLGLYFLIGGLFACLQTLFIVWYRPKVRQSISNNINVSSMKELNQKINDKQKISHTNNIVEQHEVNRKRNLNKQNKKR</sequence>
<name>A0A9D9E4T6_9LACO</name>
<dbReference type="CDD" id="cd20070">
    <property type="entry name" value="5TM_YidC_Alb3"/>
    <property type="match status" value="1"/>
</dbReference>
<feature type="transmembrane region" description="Helical" evidence="10">
    <location>
        <begin position="176"/>
        <end position="197"/>
    </location>
</feature>
<keyword evidence="6 10" id="KW-1133">Transmembrane helix</keyword>
<organism evidence="12 13">
    <name type="scientific">Candidatus Gallilactobacillus intestinavium</name>
    <dbReference type="NCBI Taxonomy" id="2840838"/>
    <lineage>
        <taxon>Bacteria</taxon>
        <taxon>Bacillati</taxon>
        <taxon>Bacillota</taxon>
        <taxon>Bacilli</taxon>
        <taxon>Lactobacillales</taxon>
        <taxon>Lactobacillaceae</taxon>
        <taxon>Lactobacillaceae incertae sedis</taxon>
        <taxon>Candidatus Gallilactobacillus</taxon>
    </lineage>
</organism>
<keyword evidence="4 9" id="KW-0812">Transmembrane</keyword>
<feature type="transmembrane region" description="Helical" evidence="10">
    <location>
        <begin position="131"/>
        <end position="156"/>
    </location>
</feature>
<dbReference type="InterPro" id="IPR047196">
    <property type="entry name" value="YidC_ALB_C"/>
</dbReference>
<dbReference type="Pfam" id="PF02096">
    <property type="entry name" value="60KD_IMP"/>
    <property type="match status" value="1"/>
</dbReference>
<accession>A0A9D9E4T6</accession>
<keyword evidence="5" id="KW-0653">Protein transport</keyword>
<keyword evidence="3" id="KW-1003">Cell membrane</keyword>
<dbReference type="InterPro" id="IPR036259">
    <property type="entry name" value="MFS_trans_sf"/>
</dbReference>
<reference evidence="12" key="2">
    <citation type="journal article" date="2021" name="PeerJ">
        <title>Extensive microbial diversity within the chicken gut microbiome revealed by metagenomics and culture.</title>
        <authorList>
            <person name="Gilroy R."/>
            <person name="Ravi A."/>
            <person name="Getino M."/>
            <person name="Pursley I."/>
            <person name="Horton D.L."/>
            <person name="Alikhan N.F."/>
            <person name="Baker D."/>
            <person name="Gharbi K."/>
            <person name="Hall N."/>
            <person name="Watson M."/>
            <person name="Adriaenssens E.M."/>
            <person name="Foster-Nyarko E."/>
            <person name="Jarju S."/>
            <person name="Secka A."/>
            <person name="Antonio M."/>
            <person name="Oren A."/>
            <person name="Chaudhuri R.R."/>
            <person name="La Ragione R."/>
            <person name="Hildebrand F."/>
            <person name="Pallen M.J."/>
        </authorList>
    </citation>
    <scope>NUCLEOTIDE SEQUENCE</scope>
    <source>
        <strain evidence="12">C6-149</strain>
    </source>
</reference>
<feature type="domain" description="Membrane insertase YidC/Oxa/ALB C-terminal" evidence="11">
    <location>
        <begin position="59"/>
        <end position="245"/>
    </location>
</feature>
<dbReference type="Proteomes" id="UP000823614">
    <property type="component" value="Unassembled WGS sequence"/>
</dbReference>
<dbReference type="InterPro" id="IPR001708">
    <property type="entry name" value="YidC/ALB3/OXA1/COX18"/>
</dbReference>
<dbReference type="PANTHER" id="PTHR12428">
    <property type="entry name" value="OXA1"/>
    <property type="match status" value="1"/>
</dbReference>
<evidence type="ECO:0000313" key="12">
    <source>
        <dbReference type="EMBL" id="MBO8440938.1"/>
    </source>
</evidence>
<feature type="transmembrane region" description="Helical" evidence="10">
    <location>
        <begin position="227"/>
        <end position="248"/>
    </location>
</feature>
<keyword evidence="8" id="KW-0143">Chaperone</keyword>
<dbReference type="GO" id="GO:0032977">
    <property type="term" value="F:membrane insertase activity"/>
    <property type="evidence" value="ECO:0007669"/>
    <property type="project" value="InterPro"/>
</dbReference>
<evidence type="ECO:0000313" key="13">
    <source>
        <dbReference type="Proteomes" id="UP000823614"/>
    </source>
</evidence>
<evidence type="ECO:0000256" key="9">
    <source>
        <dbReference type="RuleBase" id="RU003945"/>
    </source>
</evidence>
<comment type="caution">
    <text evidence="12">The sequence shown here is derived from an EMBL/GenBank/DDBJ whole genome shotgun (WGS) entry which is preliminary data.</text>
</comment>
<evidence type="ECO:0000256" key="10">
    <source>
        <dbReference type="SAM" id="Phobius"/>
    </source>
</evidence>
<evidence type="ECO:0000256" key="4">
    <source>
        <dbReference type="ARBA" id="ARBA00022692"/>
    </source>
</evidence>
<keyword evidence="2" id="KW-0813">Transport</keyword>
<evidence type="ECO:0000256" key="8">
    <source>
        <dbReference type="ARBA" id="ARBA00023186"/>
    </source>
</evidence>
<dbReference type="AlphaFoldDB" id="A0A9D9E4T6"/>
<dbReference type="PANTHER" id="PTHR12428:SF65">
    <property type="entry name" value="CYTOCHROME C OXIDASE ASSEMBLY PROTEIN COX18, MITOCHONDRIAL"/>
    <property type="match status" value="1"/>
</dbReference>
<dbReference type="SUPFAM" id="SSF103473">
    <property type="entry name" value="MFS general substrate transporter"/>
    <property type="match status" value="1"/>
</dbReference>
<keyword evidence="7 10" id="KW-0472">Membrane</keyword>
<proteinExistence type="inferred from homology"/>
<reference evidence="12" key="1">
    <citation type="submission" date="2020-10" db="EMBL/GenBank/DDBJ databases">
        <authorList>
            <person name="Gilroy R."/>
        </authorList>
    </citation>
    <scope>NUCLEOTIDE SEQUENCE</scope>
    <source>
        <strain evidence="12">C6-149</strain>
    </source>
</reference>
<protein>
    <submittedName>
        <fullName evidence="12">Membrane protein insertase YidC</fullName>
    </submittedName>
</protein>
<feature type="transmembrane region" description="Helical" evidence="10">
    <location>
        <begin position="59"/>
        <end position="79"/>
    </location>
</feature>
<evidence type="ECO:0000259" key="11">
    <source>
        <dbReference type="Pfam" id="PF02096"/>
    </source>
</evidence>
<evidence type="ECO:0000256" key="3">
    <source>
        <dbReference type="ARBA" id="ARBA00022475"/>
    </source>
</evidence>
<dbReference type="GO" id="GO:0051205">
    <property type="term" value="P:protein insertion into membrane"/>
    <property type="evidence" value="ECO:0007669"/>
    <property type="project" value="TreeGrafter"/>
</dbReference>
<dbReference type="GO" id="GO:0015031">
    <property type="term" value="P:protein transport"/>
    <property type="evidence" value="ECO:0007669"/>
    <property type="project" value="UniProtKB-KW"/>
</dbReference>
<dbReference type="EMBL" id="JADIMP010000013">
    <property type="protein sequence ID" value="MBO8440938.1"/>
    <property type="molecule type" value="Genomic_DNA"/>
</dbReference>
<comment type="subcellular location">
    <subcellularLocation>
        <location evidence="1">Cell membrane</location>
        <topology evidence="1">Multi-pass membrane protein</topology>
    </subcellularLocation>
    <subcellularLocation>
        <location evidence="9">Membrane</location>
        <topology evidence="9">Multi-pass membrane protein</topology>
    </subcellularLocation>
</comment>
<evidence type="ECO:0000256" key="1">
    <source>
        <dbReference type="ARBA" id="ARBA00004651"/>
    </source>
</evidence>
<evidence type="ECO:0000256" key="2">
    <source>
        <dbReference type="ARBA" id="ARBA00022448"/>
    </source>
</evidence>
<gene>
    <name evidence="12" type="primary">yidC</name>
    <name evidence="12" type="ORF">IAA89_00590</name>
</gene>
<evidence type="ECO:0000256" key="6">
    <source>
        <dbReference type="ARBA" id="ARBA00022989"/>
    </source>
</evidence>
<evidence type="ECO:0000256" key="5">
    <source>
        <dbReference type="ARBA" id="ARBA00022927"/>
    </source>
</evidence>
<evidence type="ECO:0000256" key="7">
    <source>
        <dbReference type="ARBA" id="ARBA00023136"/>
    </source>
</evidence>
<dbReference type="PROSITE" id="PS51257">
    <property type="entry name" value="PROKAR_LIPOPROTEIN"/>
    <property type="match status" value="1"/>
</dbReference>
<dbReference type="GO" id="GO:0005886">
    <property type="term" value="C:plasma membrane"/>
    <property type="evidence" value="ECO:0007669"/>
    <property type="project" value="UniProtKB-SubCell"/>
</dbReference>
<comment type="similarity">
    <text evidence="9">Belongs to the OXA1/ALB3/YidC family.</text>
</comment>
<dbReference type="NCBIfam" id="TIGR03592">
    <property type="entry name" value="yidC_oxa1_cterm"/>
    <property type="match status" value="1"/>
</dbReference>